<comment type="similarity">
    <text evidence="3">Belongs to the DNA glycosylase MPG family.</text>
</comment>
<dbReference type="Proteomes" id="UP001168821">
    <property type="component" value="Unassembled WGS sequence"/>
</dbReference>
<evidence type="ECO:0000256" key="8">
    <source>
        <dbReference type="ARBA" id="ARBA00033426"/>
    </source>
</evidence>
<protein>
    <recommendedName>
        <fullName evidence="10">DNA-3-methyladenine glycosylase</fullName>
        <ecNumber evidence="4">3.2.2.21</ecNumber>
    </recommendedName>
    <alternativeName>
        <fullName evidence="11">3-alkyladenine DNA glycosylase</fullName>
    </alternativeName>
    <alternativeName>
        <fullName evidence="8">3-methyladenine DNA glycosidase</fullName>
    </alternativeName>
    <alternativeName>
        <fullName evidence="13">ADPG</fullName>
    </alternativeName>
    <alternativeName>
        <fullName evidence="12">N-methylpurine-DNA glycosylase</fullName>
    </alternativeName>
</protein>
<comment type="caution">
    <text evidence="14">The sequence shown here is derived from an EMBL/GenBank/DDBJ whole genome shotgun (WGS) entry which is preliminary data.</text>
</comment>
<evidence type="ECO:0000313" key="14">
    <source>
        <dbReference type="EMBL" id="KAJ3664309.1"/>
    </source>
</evidence>
<evidence type="ECO:0000313" key="15">
    <source>
        <dbReference type="Proteomes" id="UP001168821"/>
    </source>
</evidence>
<keyword evidence="7" id="KW-0234">DNA repair</keyword>
<dbReference type="InterPro" id="IPR003180">
    <property type="entry name" value="MPG"/>
</dbReference>
<dbReference type="GO" id="GO:0006284">
    <property type="term" value="P:base-excision repair"/>
    <property type="evidence" value="ECO:0007669"/>
    <property type="project" value="InterPro"/>
</dbReference>
<comment type="subunit">
    <text evidence="9">Binds MBD1. Binds SSBP1.</text>
</comment>
<comment type="function">
    <text evidence="2">Hydrolysis of the deoxyribose N-glycosidic bond to excise 3-methyladenine, and 7-methylguanine from the damaged DNA polymer formed by alkylation lesions.</text>
</comment>
<gene>
    <name evidence="14" type="ORF">Zmor_008490</name>
</gene>
<keyword evidence="15" id="KW-1185">Reference proteome</keyword>
<dbReference type="PANTHER" id="PTHR10429">
    <property type="entry name" value="DNA-3-METHYLADENINE GLYCOSYLASE"/>
    <property type="match status" value="1"/>
</dbReference>
<dbReference type="SUPFAM" id="SSF50486">
    <property type="entry name" value="FMT C-terminal domain-like"/>
    <property type="match status" value="1"/>
</dbReference>
<evidence type="ECO:0000256" key="9">
    <source>
        <dbReference type="ARBA" id="ARBA00066187"/>
    </source>
</evidence>
<sequence>MKSPRRLSKADLNLPCKEMAIFLLGKLLVRKLESGSVLKGRIVETESYLGGEDKASNTYNGRQTAANEPLYLPAGTAFVYMTYGMYFCFNISSTEPGAGVLLRALEPLQGVELMKKFRTKKNKGSLKDTDLCNGPSKLCMAMNISKDKCNKLDITESESLWLEDDGEAVEKPQIVSSSRIGINSSAGEWAKTPLRFYVVSSPHVSKRDKKAEDALTT</sequence>
<dbReference type="InterPro" id="IPR011034">
    <property type="entry name" value="Formyl_transferase-like_C_sf"/>
</dbReference>
<evidence type="ECO:0000256" key="3">
    <source>
        <dbReference type="ARBA" id="ARBA00009232"/>
    </source>
</evidence>
<dbReference type="Gene3D" id="3.10.300.10">
    <property type="entry name" value="Methylpurine-DNA glycosylase (MPG)"/>
    <property type="match status" value="1"/>
</dbReference>
<dbReference type="GO" id="GO:0003905">
    <property type="term" value="F:alkylbase DNA N-glycosylase activity"/>
    <property type="evidence" value="ECO:0007669"/>
    <property type="project" value="UniProtKB-EC"/>
</dbReference>
<evidence type="ECO:0000256" key="13">
    <source>
        <dbReference type="ARBA" id="ARBA00082988"/>
    </source>
</evidence>
<comment type="catalytic activity">
    <reaction evidence="1">
        <text>Hydrolysis of alkylated DNA, releasing 3-methyladenine, 3-methylguanine, 7-methylguanine and 7-methyladenine.</text>
        <dbReference type="EC" id="3.2.2.21"/>
    </reaction>
</comment>
<dbReference type="FunFam" id="3.10.300.10:FF:000001">
    <property type="entry name" value="Putative 3-methyladenine DNA glycosylase"/>
    <property type="match status" value="1"/>
</dbReference>
<reference evidence="14" key="1">
    <citation type="journal article" date="2023" name="G3 (Bethesda)">
        <title>Whole genome assemblies of Zophobas morio and Tenebrio molitor.</title>
        <authorList>
            <person name="Kaur S."/>
            <person name="Stinson S.A."/>
            <person name="diCenzo G.C."/>
        </authorList>
    </citation>
    <scope>NUCLEOTIDE SEQUENCE</scope>
    <source>
        <strain evidence="14">QUZm001</strain>
    </source>
</reference>
<evidence type="ECO:0000256" key="7">
    <source>
        <dbReference type="ARBA" id="ARBA00023204"/>
    </source>
</evidence>
<organism evidence="14 15">
    <name type="scientific">Zophobas morio</name>
    <dbReference type="NCBI Taxonomy" id="2755281"/>
    <lineage>
        <taxon>Eukaryota</taxon>
        <taxon>Metazoa</taxon>
        <taxon>Ecdysozoa</taxon>
        <taxon>Arthropoda</taxon>
        <taxon>Hexapoda</taxon>
        <taxon>Insecta</taxon>
        <taxon>Pterygota</taxon>
        <taxon>Neoptera</taxon>
        <taxon>Endopterygota</taxon>
        <taxon>Coleoptera</taxon>
        <taxon>Polyphaga</taxon>
        <taxon>Cucujiformia</taxon>
        <taxon>Tenebrionidae</taxon>
        <taxon>Zophobas</taxon>
    </lineage>
</organism>
<dbReference type="AlphaFoldDB" id="A0AA38J0K8"/>
<evidence type="ECO:0000256" key="5">
    <source>
        <dbReference type="ARBA" id="ARBA00022763"/>
    </source>
</evidence>
<dbReference type="Pfam" id="PF02245">
    <property type="entry name" value="Pur_DNA_glyco"/>
    <property type="match status" value="1"/>
</dbReference>
<evidence type="ECO:0000256" key="1">
    <source>
        <dbReference type="ARBA" id="ARBA00000086"/>
    </source>
</evidence>
<dbReference type="CDD" id="cd00540">
    <property type="entry name" value="AAG"/>
    <property type="match status" value="1"/>
</dbReference>
<dbReference type="HAMAP" id="MF_00527">
    <property type="entry name" value="3MGH"/>
    <property type="match status" value="1"/>
</dbReference>
<evidence type="ECO:0000256" key="4">
    <source>
        <dbReference type="ARBA" id="ARBA00012000"/>
    </source>
</evidence>
<evidence type="ECO:0000256" key="12">
    <source>
        <dbReference type="ARBA" id="ARBA00078171"/>
    </source>
</evidence>
<dbReference type="InterPro" id="IPR036995">
    <property type="entry name" value="MPG_sf"/>
</dbReference>
<dbReference type="EC" id="3.2.2.21" evidence="4"/>
<keyword evidence="6" id="KW-0378">Hydrolase</keyword>
<proteinExistence type="inferred from homology"/>
<name>A0AA38J0K8_9CUCU</name>
<accession>A0AA38J0K8</accession>
<evidence type="ECO:0000256" key="6">
    <source>
        <dbReference type="ARBA" id="ARBA00022801"/>
    </source>
</evidence>
<dbReference type="GO" id="GO:0003677">
    <property type="term" value="F:DNA binding"/>
    <property type="evidence" value="ECO:0007669"/>
    <property type="project" value="InterPro"/>
</dbReference>
<evidence type="ECO:0000256" key="11">
    <source>
        <dbReference type="ARBA" id="ARBA00076879"/>
    </source>
</evidence>
<keyword evidence="5" id="KW-0227">DNA damage</keyword>
<dbReference type="EMBL" id="JALNTZ010000002">
    <property type="protein sequence ID" value="KAJ3664309.1"/>
    <property type="molecule type" value="Genomic_DNA"/>
</dbReference>
<evidence type="ECO:0000256" key="10">
    <source>
        <dbReference type="ARBA" id="ARBA00068926"/>
    </source>
</evidence>
<dbReference type="NCBIfam" id="TIGR00567">
    <property type="entry name" value="3mg"/>
    <property type="match status" value="1"/>
</dbReference>
<dbReference type="PANTHER" id="PTHR10429:SF0">
    <property type="entry name" value="DNA-3-METHYLADENINE GLYCOSYLASE"/>
    <property type="match status" value="1"/>
</dbReference>
<evidence type="ECO:0000256" key="2">
    <source>
        <dbReference type="ARBA" id="ARBA00002421"/>
    </source>
</evidence>